<keyword evidence="3" id="KW-1185">Reference proteome</keyword>
<protein>
    <recommendedName>
        <fullName evidence="4">ATP synthase F0 subunit 8</fullName>
    </recommendedName>
</protein>
<dbReference type="Proteomes" id="UP001221763">
    <property type="component" value="Unassembled WGS sequence"/>
</dbReference>
<accession>A0ABT5L972</accession>
<evidence type="ECO:0000256" key="1">
    <source>
        <dbReference type="SAM" id="Phobius"/>
    </source>
</evidence>
<keyword evidence="1" id="KW-0472">Membrane</keyword>
<name>A0ABT5L972_9MOLU</name>
<keyword evidence="1" id="KW-0812">Transmembrane</keyword>
<organism evidence="2 3">
    <name type="scientific">Columbia Basin potato purple top phytoplasma</name>
    <dbReference type="NCBI Taxonomy" id="307134"/>
    <lineage>
        <taxon>Bacteria</taxon>
        <taxon>Bacillati</taxon>
        <taxon>Mycoplasmatota</taxon>
        <taxon>Mollicutes</taxon>
        <taxon>Acholeplasmatales</taxon>
        <taxon>Acholeplasmataceae</taxon>
        <taxon>Candidatus Phytoplasma</taxon>
        <taxon>16SrVI (Clover proliferation group)</taxon>
    </lineage>
</organism>
<evidence type="ECO:0008006" key="4">
    <source>
        <dbReference type="Google" id="ProtNLM"/>
    </source>
</evidence>
<comment type="caution">
    <text evidence="2">The sequence shown here is derived from an EMBL/GenBank/DDBJ whole genome shotgun (WGS) entry which is preliminary data.</text>
</comment>
<sequence length="48" mass="6068">MKPNLFFFNIIFYILVYSYLYFLYKIIKFFILIKAKLFEIIIFIIKIF</sequence>
<gene>
    <name evidence="2" type="ORF">M8044_000299</name>
</gene>
<reference evidence="2 3" key="1">
    <citation type="journal article" date="2023" name="Plant">
        <title>Draft Genome Sequence Resource of CBPPT1, a 'Candidatus Phytoplasma trifolii'-Related Strain Associated with Potato Purple Top Disease in the Columbia Basin, U.S.A.</title>
        <authorList>
            <person name="Wei W."/>
            <person name="Shao J."/>
            <person name="Bottner-Parker K.D."/>
            <person name="Zhao Y."/>
        </authorList>
    </citation>
    <scope>NUCLEOTIDE SEQUENCE [LARGE SCALE GENOMIC DNA]</scope>
    <source>
        <strain evidence="2 3">CBPPT1</strain>
    </source>
</reference>
<evidence type="ECO:0000313" key="3">
    <source>
        <dbReference type="Proteomes" id="UP001221763"/>
    </source>
</evidence>
<feature type="transmembrane region" description="Helical" evidence="1">
    <location>
        <begin position="6"/>
        <end position="24"/>
    </location>
</feature>
<evidence type="ECO:0000313" key="2">
    <source>
        <dbReference type="EMBL" id="MDC9032078.1"/>
    </source>
</evidence>
<keyword evidence="1" id="KW-1133">Transmembrane helix</keyword>
<proteinExistence type="predicted"/>
<dbReference type="EMBL" id="JANHJP010000004">
    <property type="protein sequence ID" value="MDC9032078.1"/>
    <property type="molecule type" value="Genomic_DNA"/>
</dbReference>